<dbReference type="HOGENOM" id="CLU_1934403_0_0_9"/>
<evidence type="ECO:0000313" key="3">
    <source>
        <dbReference type="Proteomes" id="UP000033115"/>
    </source>
</evidence>
<dbReference type="GO" id="GO:0003677">
    <property type="term" value="F:DNA binding"/>
    <property type="evidence" value="ECO:0007669"/>
    <property type="project" value="InterPro"/>
</dbReference>
<dbReference type="CDD" id="cd00093">
    <property type="entry name" value="HTH_XRE"/>
    <property type="match status" value="1"/>
</dbReference>
<organism evidence="2 3">
    <name type="scientific">Clostridium scatologenes</name>
    <dbReference type="NCBI Taxonomy" id="1548"/>
    <lineage>
        <taxon>Bacteria</taxon>
        <taxon>Bacillati</taxon>
        <taxon>Bacillota</taxon>
        <taxon>Clostridia</taxon>
        <taxon>Eubacteriales</taxon>
        <taxon>Clostridiaceae</taxon>
        <taxon>Clostridium</taxon>
    </lineage>
</organism>
<reference evidence="2 3" key="1">
    <citation type="journal article" date="2015" name="J. Biotechnol.">
        <title>Complete genome sequence of a malodorant-producing acetogen, Clostridium scatologenes ATCC 25775(T).</title>
        <authorList>
            <person name="Zhu Z."/>
            <person name="Guo T."/>
            <person name="Zheng H."/>
            <person name="Song T."/>
            <person name="Ouyang P."/>
            <person name="Xie J."/>
        </authorList>
    </citation>
    <scope>NUCLEOTIDE SEQUENCE [LARGE SCALE GENOMIC DNA]</scope>
    <source>
        <strain evidence="2 3">ATCC 25775</strain>
    </source>
</reference>
<feature type="domain" description="HTH cro/C1-type" evidence="1">
    <location>
        <begin position="6"/>
        <end position="49"/>
    </location>
</feature>
<dbReference type="KEGG" id="csq:CSCA_1369"/>
<sequence length="133" mass="15705">MFNERLKKYRENKNLLKKEFAEKLEVSESYYNMIENGKRNPSKAFIEKLVCESSMPEEYWIYGIKENEYINVREDLKCVKKAVEQIIDLDLVKDVDKLFNGSYPEGTLEELLIVALKADIECLLEKKNTNKEI</sequence>
<proteinExistence type="predicted"/>
<dbReference type="EMBL" id="CP009933">
    <property type="protein sequence ID" value="AKA68494.1"/>
    <property type="molecule type" value="Genomic_DNA"/>
</dbReference>
<dbReference type="SUPFAM" id="SSF47413">
    <property type="entry name" value="lambda repressor-like DNA-binding domains"/>
    <property type="match status" value="1"/>
</dbReference>
<dbReference type="STRING" id="1548.CSCA_1369"/>
<dbReference type="Gene3D" id="1.10.260.40">
    <property type="entry name" value="lambda repressor-like DNA-binding domains"/>
    <property type="match status" value="1"/>
</dbReference>
<name>A0A0E3M5S2_CLOSL</name>
<dbReference type="SMART" id="SM00530">
    <property type="entry name" value="HTH_XRE"/>
    <property type="match status" value="1"/>
</dbReference>
<dbReference type="RefSeq" id="WP_029159932.1">
    <property type="nucleotide sequence ID" value="NZ_CP009933.1"/>
</dbReference>
<dbReference type="PROSITE" id="PS50943">
    <property type="entry name" value="HTH_CROC1"/>
    <property type="match status" value="1"/>
</dbReference>
<dbReference type="Proteomes" id="UP000033115">
    <property type="component" value="Chromosome"/>
</dbReference>
<dbReference type="AlphaFoldDB" id="A0A0E3M5S2"/>
<keyword evidence="3" id="KW-1185">Reference proteome</keyword>
<gene>
    <name evidence="2" type="ORF">CSCA_1369</name>
</gene>
<protein>
    <submittedName>
        <fullName evidence="2">Helix-turn-helix domain protein</fullName>
    </submittedName>
</protein>
<evidence type="ECO:0000313" key="2">
    <source>
        <dbReference type="EMBL" id="AKA68494.1"/>
    </source>
</evidence>
<dbReference type="InterPro" id="IPR010982">
    <property type="entry name" value="Lambda_DNA-bd_dom_sf"/>
</dbReference>
<evidence type="ECO:0000259" key="1">
    <source>
        <dbReference type="PROSITE" id="PS50943"/>
    </source>
</evidence>
<accession>A0A0E3M5S2</accession>
<dbReference type="Pfam" id="PF01381">
    <property type="entry name" value="HTH_3"/>
    <property type="match status" value="1"/>
</dbReference>
<dbReference type="InterPro" id="IPR001387">
    <property type="entry name" value="Cro/C1-type_HTH"/>
</dbReference>